<dbReference type="GO" id="GO:0006508">
    <property type="term" value="P:proteolysis"/>
    <property type="evidence" value="ECO:0007669"/>
    <property type="project" value="UniProtKB-KW"/>
</dbReference>
<dbReference type="PANTHER" id="PTHR43731:SF14">
    <property type="entry name" value="PRESENILIN-ASSOCIATED RHOMBOID-LIKE PROTEIN, MITOCHONDRIAL"/>
    <property type="match status" value="1"/>
</dbReference>
<organism evidence="9">
    <name type="scientific">Kitasatospora camelliae</name>
    <dbReference type="NCBI Taxonomy" id="3156397"/>
    <lineage>
        <taxon>Bacteria</taxon>
        <taxon>Bacillati</taxon>
        <taxon>Actinomycetota</taxon>
        <taxon>Actinomycetes</taxon>
        <taxon>Kitasatosporales</taxon>
        <taxon>Streptomycetaceae</taxon>
        <taxon>Kitasatospora</taxon>
    </lineage>
</organism>
<comment type="subcellular location">
    <subcellularLocation>
        <location evidence="1">Membrane</location>
        <topology evidence="1">Multi-pass membrane protein</topology>
    </subcellularLocation>
</comment>
<proteinExistence type="inferred from homology"/>
<dbReference type="SUPFAM" id="SSF144091">
    <property type="entry name" value="Rhomboid-like"/>
    <property type="match status" value="1"/>
</dbReference>
<dbReference type="SUPFAM" id="SSF57845">
    <property type="entry name" value="B-box zinc-binding domain"/>
    <property type="match status" value="1"/>
</dbReference>
<evidence type="ECO:0000256" key="4">
    <source>
        <dbReference type="ARBA" id="ARBA00022801"/>
    </source>
</evidence>
<dbReference type="EC" id="3.4.21.-" evidence="9"/>
<reference evidence="9" key="1">
    <citation type="submission" date="2024-06" db="EMBL/GenBank/DDBJ databases">
        <title>The genome sequences of Kitasatospora sp. strain HUAS MG31.</title>
        <authorList>
            <person name="Mo P."/>
        </authorList>
    </citation>
    <scope>NUCLEOTIDE SEQUENCE</scope>
    <source>
        <strain evidence="9">HUAS MG31</strain>
    </source>
</reference>
<dbReference type="GO" id="GO:0016020">
    <property type="term" value="C:membrane"/>
    <property type="evidence" value="ECO:0007669"/>
    <property type="project" value="UniProtKB-SubCell"/>
</dbReference>
<keyword evidence="6 7" id="KW-0472">Membrane</keyword>
<keyword evidence="4 9" id="KW-0378">Hydrolase</keyword>
<gene>
    <name evidence="9" type="ORF">ABWK59_17910</name>
</gene>
<evidence type="ECO:0000256" key="3">
    <source>
        <dbReference type="ARBA" id="ARBA00022692"/>
    </source>
</evidence>
<evidence type="ECO:0000256" key="1">
    <source>
        <dbReference type="ARBA" id="ARBA00004141"/>
    </source>
</evidence>
<feature type="transmembrane region" description="Helical" evidence="7">
    <location>
        <begin position="193"/>
        <end position="212"/>
    </location>
</feature>
<evidence type="ECO:0000256" key="5">
    <source>
        <dbReference type="ARBA" id="ARBA00022989"/>
    </source>
</evidence>
<comment type="similarity">
    <text evidence="2">Belongs to the peptidase S54 family.</text>
</comment>
<dbReference type="InterPro" id="IPR050925">
    <property type="entry name" value="Rhomboid_protease_S54"/>
</dbReference>
<feature type="transmembrane region" description="Helical" evidence="7">
    <location>
        <begin position="137"/>
        <end position="157"/>
    </location>
</feature>
<evidence type="ECO:0000259" key="8">
    <source>
        <dbReference type="Pfam" id="PF01694"/>
    </source>
</evidence>
<feature type="domain" description="Peptidase S54 rhomboid" evidence="8">
    <location>
        <begin position="128"/>
        <end position="259"/>
    </location>
</feature>
<sequence length="294" mass="30763">MHPDEPAVPRAEGGAALPPCYRHPDRETGVACVRCGRPICPNCMVSASVGFQCPECVEGTARAARKPTTRFGGALTTDGALVTRTLIALNLLVFVFTEFVDPALKVRLGLVSLVPVPGLELGLAAGPGEWYRMVTAMFVHGGIAHIVMNMISLWVLGPPLERALGRVRFLALYLVSGLAGNALAYLVSGESLYSLGASGAIFGLLGATVVLFRQNRVPLGPVVALLVFNLVITFAVPAIDWRAHVGGLVAGVVTAAGLMYAPRAHRSIVQGLTVAGVLGVTVLVLVLQTARLSV</sequence>
<dbReference type="InterPro" id="IPR022764">
    <property type="entry name" value="Peptidase_S54_rhomboid_dom"/>
</dbReference>
<feature type="transmembrane region" description="Helical" evidence="7">
    <location>
        <begin position="169"/>
        <end position="187"/>
    </location>
</feature>
<dbReference type="InterPro" id="IPR035952">
    <property type="entry name" value="Rhomboid-like_sf"/>
</dbReference>
<dbReference type="PANTHER" id="PTHR43731">
    <property type="entry name" value="RHOMBOID PROTEASE"/>
    <property type="match status" value="1"/>
</dbReference>
<feature type="transmembrane region" description="Helical" evidence="7">
    <location>
        <begin position="268"/>
        <end position="290"/>
    </location>
</feature>
<name>A0AAU8JXT5_9ACTN</name>
<accession>A0AAU8JXT5</accession>
<dbReference type="RefSeq" id="WP_354641586.1">
    <property type="nucleotide sequence ID" value="NZ_CP159872.1"/>
</dbReference>
<dbReference type="EMBL" id="CP159872">
    <property type="protein sequence ID" value="XCM80652.1"/>
    <property type="molecule type" value="Genomic_DNA"/>
</dbReference>
<evidence type="ECO:0000313" key="9">
    <source>
        <dbReference type="EMBL" id="XCM80652.1"/>
    </source>
</evidence>
<evidence type="ECO:0000256" key="2">
    <source>
        <dbReference type="ARBA" id="ARBA00009045"/>
    </source>
</evidence>
<dbReference type="Gene3D" id="1.20.1540.10">
    <property type="entry name" value="Rhomboid-like"/>
    <property type="match status" value="1"/>
</dbReference>
<keyword evidence="5 7" id="KW-1133">Transmembrane helix</keyword>
<keyword evidence="3 7" id="KW-0812">Transmembrane</keyword>
<dbReference type="KEGG" id="kcm:ABWK59_17910"/>
<dbReference type="CDD" id="cd19756">
    <property type="entry name" value="Bbox2"/>
    <property type="match status" value="1"/>
</dbReference>
<dbReference type="AlphaFoldDB" id="A0AAU8JXT5"/>
<protein>
    <submittedName>
        <fullName evidence="9">Rhomboid family intramembrane serine protease</fullName>
        <ecNumber evidence="9">3.4.21.-</ecNumber>
    </submittedName>
</protein>
<evidence type="ECO:0000256" key="7">
    <source>
        <dbReference type="SAM" id="Phobius"/>
    </source>
</evidence>
<feature type="transmembrane region" description="Helical" evidence="7">
    <location>
        <begin position="245"/>
        <end position="261"/>
    </location>
</feature>
<dbReference type="GO" id="GO:0004252">
    <property type="term" value="F:serine-type endopeptidase activity"/>
    <property type="evidence" value="ECO:0007669"/>
    <property type="project" value="InterPro"/>
</dbReference>
<dbReference type="Pfam" id="PF01694">
    <property type="entry name" value="Rhomboid"/>
    <property type="match status" value="1"/>
</dbReference>
<evidence type="ECO:0000256" key="6">
    <source>
        <dbReference type="ARBA" id="ARBA00023136"/>
    </source>
</evidence>
<feature type="transmembrane region" description="Helical" evidence="7">
    <location>
        <begin position="219"/>
        <end position="239"/>
    </location>
</feature>
<keyword evidence="9" id="KW-0645">Protease</keyword>